<comment type="function">
    <text evidence="10">Mediator of sterol homeostasis involved in sterol uptake, trafficking and distribution into membranes.</text>
</comment>
<evidence type="ECO:0000256" key="2">
    <source>
        <dbReference type="ARBA" id="ARBA00009187"/>
    </source>
</evidence>
<protein>
    <recommendedName>
        <fullName evidence="10">Protein ARV</fullName>
    </recommendedName>
</protein>
<keyword evidence="5 10" id="KW-0256">Endoplasmic reticulum</keyword>
<keyword evidence="12" id="KW-1185">Reference proteome</keyword>
<evidence type="ECO:0000313" key="12">
    <source>
        <dbReference type="Proteomes" id="UP000807504"/>
    </source>
</evidence>
<dbReference type="EMBL" id="JABXBU010000012">
    <property type="protein sequence ID" value="KAF8788889.1"/>
    <property type="molecule type" value="Genomic_DNA"/>
</dbReference>
<dbReference type="GO" id="GO:0016125">
    <property type="term" value="P:sterol metabolic process"/>
    <property type="evidence" value="ECO:0007669"/>
    <property type="project" value="UniProtKB-UniRule"/>
</dbReference>
<feature type="transmembrane region" description="Helical" evidence="10">
    <location>
        <begin position="120"/>
        <end position="138"/>
    </location>
</feature>
<comment type="caution">
    <text evidence="11">The sequence shown here is derived from an EMBL/GenBank/DDBJ whole genome shotgun (WGS) entry which is preliminary data.</text>
</comment>
<dbReference type="GO" id="GO:0032541">
    <property type="term" value="C:cortical endoplasmic reticulum"/>
    <property type="evidence" value="ECO:0007669"/>
    <property type="project" value="TreeGrafter"/>
</dbReference>
<accession>A0A8T0FHD2</accession>
<comment type="similarity">
    <text evidence="2 10">Belongs to the ARV1 family.</text>
</comment>
<dbReference type="Pfam" id="PF04161">
    <property type="entry name" value="Arv1"/>
    <property type="match status" value="1"/>
</dbReference>
<keyword evidence="7 10" id="KW-0445">Lipid transport</keyword>
<evidence type="ECO:0000256" key="8">
    <source>
        <dbReference type="ARBA" id="ARBA00023098"/>
    </source>
</evidence>
<feature type="transmembrane region" description="Helical" evidence="10">
    <location>
        <begin position="176"/>
        <end position="193"/>
    </location>
</feature>
<evidence type="ECO:0000256" key="6">
    <source>
        <dbReference type="ARBA" id="ARBA00022989"/>
    </source>
</evidence>
<reference evidence="11" key="1">
    <citation type="journal article" date="2020" name="bioRxiv">
        <title>Chromosome-level reference genome of the European wasp spider Argiope bruennichi: a resource for studies on range expansion and evolutionary adaptation.</title>
        <authorList>
            <person name="Sheffer M.M."/>
            <person name="Hoppe A."/>
            <person name="Krehenwinkel H."/>
            <person name="Uhl G."/>
            <person name="Kuss A.W."/>
            <person name="Jensen L."/>
            <person name="Jensen C."/>
            <person name="Gillespie R.G."/>
            <person name="Hoff K.J."/>
            <person name="Prost S."/>
        </authorList>
    </citation>
    <scope>NUCLEOTIDE SEQUENCE</scope>
</reference>
<evidence type="ECO:0000256" key="5">
    <source>
        <dbReference type="ARBA" id="ARBA00022824"/>
    </source>
</evidence>
<sequence length="271" mass="31735">MEGIVCVHCGANNSSIYKQFSNEIIKLTKCEKCDNFVDEYVETEYSIIVIDMLLLRKEALRHVLFNSNLKVAWKLIVLYILCDAYEKMASQKHFWNKSYKSDIFINELELNFYFMCIKSFLEYFIFATLTVVILYHSQEKGAKRFSSKNLFNSIVLASYGKLFMLPVLVWSKDDEYCEILIILFIFLSQLQVIRVTTKLSNLFIAIILIDHFYSMIRGSLTEPRRKPNHDDVRWGFFLSVKVALWCSSECRAAVDDRTLWPLRLGDGRNSI</sequence>
<keyword evidence="6 10" id="KW-1133">Transmembrane helix</keyword>
<evidence type="ECO:0000256" key="4">
    <source>
        <dbReference type="ARBA" id="ARBA00022692"/>
    </source>
</evidence>
<evidence type="ECO:0000256" key="10">
    <source>
        <dbReference type="RuleBase" id="RU368065"/>
    </source>
</evidence>
<comment type="subcellular location">
    <subcellularLocation>
        <location evidence="1 10">Endoplasmic reticulum membrane</location>
        <topology evidence="1 10">Multi-pass membrane protein</topology>
    </subcellularLocation>
</comment>
<proteinExistence type="inferred from homology"/>
<reference evidence="11" key="2">
    <citation type="submission" date="2020-06" db="EMBL/GenBank/DDBJ databases">
        <authorList>
            <person name="Sheffer M."/>
        </authorList>
    </citation>
    <scope>NUCLEOTIDE SEQUENCE</scope>
</reference>
<keyword evidence="3 10" id="KW-0813">Transport</keyword>
<gene>
    <name evidence="11" type="ORF">HNY73_006882</name>
</gene>
<keyword evidence="9 10" id="KW-0472">Membrane</keyword>
<feature type="transmembrane region" description="Helical" evidence="10">
    <location>
        <begin position="150"/>
        <end position="169"/>
    </location>
</feature>
<dbReference type="Proteomes" id="UP000807504">
    <property type="component" value="Unassembled WGS sequence"/>
</dbReference>
<name>A0A8T0FHD2_ARGBR</name>
<evidence type="ECO:0000313" key="11">
    <source>
        <dbReference type="EMBL" id="KAF8788889.1"/>
    </source>
</evidence>
<dbReference type="GO" id="GO:0097036">
    <property type="term" value="P:regulation of plasma membrane sterol distribution"/>
    <property type="evidence" value="ECO:0007669"/>
    <property type="project" value="UniProtKB-UniRule"/>
</dbReference>
<organism evidence="11 12">
    <name type="scientific">Argiope bruennichi</name>
    <name type="common">Wasp spider</name>
    <name type="synonym">Aranea bruennichi</name>
    <dbReference type="NCBI Taxonomy" id="94029"/>
    <lineage>
        <taxon>Eukaryota</taxon>
        <taxon>Metazoa</taxon>
        <taxon>Ecdysozoa</taxon>
        <taxon>Arthropoda</taxon>
        <taxon>Chelicerata</taxon>
        <taxon>Arachnida</taxon>
        <taxon>Araneae</taxon>
        <taxon>Araneomorphae</taxon>
        <taxon>Entelegynae</taxon>
        <taxon>Araneoidea</taxon>
        <taxon>Araneidae</taxon>
        <taxon>Argiope</taxon>
    </lineage>
</organism>
<keyword evidence="8 10" id="KW-0443">Lipid metabolism</keyword>
<evidence type="ECO:0000256" key="3">
    <source>
        <dbReference type="ARBA" id="ARBA00022448"/>
    </source>
</evidence>
<dbReference type="PANTHER" id="PTHR14467">
    <property type="entry name" value="ARV1"/>
    <property type="match status" value="1"/>
</dbReference>
<evidence type="ECO:0000256" key="9">
    <source>
        <dbReference type="ARBA" id="ARBA00023136"/>
    </source>
</evidence>
<dbReference type="PANTHER" id="PTHR14467:SF0">
    <property type="entry name" value="PROTEIN ARV1"/>
    <property type="match status" value="1"/>
</dbReference>
<keyword evidence="4 10" id="KW-0812">Transmembrane</keyword>
<evidence type="ECO:0000256" key="7">
    <source>
        <dbReference type="ARBA" id="ARBA00023055"/>
    </source>
</evidence>
<dbReference type="AlphaFoldDB" id="A0A8T0FHD2"/>
<dbReference type="GO" id="GO:0032366">
    <property type="term" value="P:intracellular sterol transport"/>
    <property type="evidence" value="ECO:0007669"/>
    <property type="project" value="UniProtKB-UniRule"/>
</dbReference>
<evidence type="ECO:0000256" key="1">
    <source>
        <dbReference type="ARBA" id="ARBA00004477"/>
    </source>
</evidence>
<dbReference type="GO" id="GO:0005794">
    <property type="term" value="C:Golgi apparatus"/>
    <property type="evidence" value="ECO:0007669"/>
    <property type="project" value="TreeGrafter"/>
</dbReference>
<dbReference type="InterPro" id="IPR007290">
    <property type="entry name" value="Arv1"/>
</dbReference>
<dbReference type="GO" id="GO:0006665">
    <property type="term" value="P:sphingolipid metabolic process"/>
    <property type="evidence" value="ECO:0007669"/>
    <property type="project" value="TreeGrafter"/>
</dbReference>
<dbReference type="GO" id="GO:0005789">
    <property type="term" value="C:endoplasmic reticulum membrane"/>
    <property type="evidence" value="ECO:0007669"/>
    <property type="project" value="UniProtKB-SubCell"/>
</dbReference>